<gene>
    <name evidence="1" type="ORF">SAMN05878482_102926</name>
</gene>
<accession>A0A9X8WKB5</accession>
<evidence type="ECO:0000313" key="1">
    <source>
        <dbReference type="EMBL" id="SIR07551.1"/>
    </source>
</evidence>
<organism evidence="1 2">
    <name type="scientific">Peribacillus simplex</name>
    <dbReference type="NCBI Taxonomy" id="1478"/>
    <lineage>
        <taxon>Bacteria</taxon>
        <taxon>Bacillati</taxon>
        <taxon>Bacillota</taxon>
        <taxon>Bacilli</taxon>
        <taxon>Bacillales</taxon>
        <taxon>Bacillaceae</taxon>
        <taxon>Peribacillus</taxon>
    </lineage>
</organism>
<protein>
    <submittedName>
        <fullName evidence="1">Uncharacterized protein</fullName>
    </submittedName>
</protein>
<sequence length="38" mass="4285">MMHPSVKPIVYKKGRGQGLERKALGLFVFTKGTWNGDH</sequence>
<name>A0A9X8WKB5_9BACI</name>
<reference evidence="1 2" key="1">
    <citation type="submission" date="2017-01" db="EMBL/GenBank/DDBJ databases">
        <authorList>
            <person name="Varghese N."/>
            <person name="Submissions S."/>
        </authorList>
    </citation>
    <scope>NUCLEOTIDE SEQUENCE [LARGE SCALE GENOMIC DNA]</scope>
    <source>
        <strain evidence="1 2">RUG2-6</strain>
    </source>
</reference>
<dbReference type="AlphaFoldDB" id="A0A9X8WKB5"/>
<dbReference type="Proteomes" id="UP000185829">
    <property type="component" value="Unassembled WGS sequence"/>
</dbReference>
<proteinExistence type="predicted"/>
<comment type="caution">
    <text evidence="1">The sequence shown here is derived from an EMBL/GenBank/DDBJ whole genome shotgun (WGS) entry which is preliminary data.</text>
</comment>
<dbReference type="EMBL" id="FTMX01000002">
    <property type="protein sequence ID" value="SIR07551.1"/>
    <property type="molecule type" value="Genomic_DNA"/>
</dbReference>
<evidence type="ECO:0000313" key="2">
    <source>
        <dbReference type="Proteomes" id="UP000185829"/>
    </source>
</evidence>